<accession>A0A8T2QLA6</accession>
<sequence>MSVPKRMFRGVNPLKTLTLIMIMITFHFSCCFCSPRRKLLAFTMHRWTGETKMLAVDNNLEAIHNTQMDSSSYDVSYKRLKVDNMENSFTNRNMMVNNIDYGPSGPNHSHDPKKHNTIHV</sequence>
<dbReference type="Proteomes" id="UP000825935">
    <property type="component" value="Chromosome 34"/>
</dbReference>
<organism evidence="2 3">
    <name type="scientific">Ceratopteris richardii</name>
    <name type="common">Triangle waterfern</name>
    <dbReference type="NCBI Taxonomy" id="49495"/>
    <lineage>
        <taxon>Eukaryota</taxon>
        <taxon>Viridiplantae</taxon>
        <taxon>Streptophyta</taxon>
        <taxon>Embryophyta</taxon>
        <taxon>Tracheophyta</taxon>
        <taxon>Polypodiopsida</taxon>
        <taxon>Polypodiidae</taxon>
        <taxon>Polypodiales</taxon>
        <taxon>Pteridineae</taxon>
        <taxon>Pteridaceae</taxon>
        <taxon>Parkerioideae</taxon>
        <taxon>Ceratopteris</taxon>
    </lineage>
</organism>
<keyword evidence="3" id="KW-1185">Reference proteome</keyword>
<evidence type="ECO:0000313" key="3">
    <source>
        <dbReference type="Proteomes" id="UP000825935"/>
    </source>
</evidence>
<name>A0A8T2QLA6_CERRI</name>
<proteinExistence type="predicted"/>
<evidence type="ECO:0000313" key="2">
    <source>
        <dbReference type="EMBL" id="KAH7284285.1"/>
    </source>
</evidence>
<feature type="compositionally biased region" description="Basic residues" evidence="1">
    <location>
        <begin position="111"/>
        <end position="120"/>
    </location>
</feature>
<reference evidence="2" key="1">
    <citation type="submission" date="2021-08" db="EMBL/GenBank/DDBJ databases">
        <title>WGS assembly of Ceratopteris richardii.</title>
        <authorList>
            <person name="Marchant D.B."/>
            <person name="Chen G."/>
            <person name="Jenkins J."/>
            <person name="Shu S."/>
            <person name="Leebens-Mack J."/>
            <person name="Grimwood J."/>
            <person name="Schmutz J."/>
            <person name="Soltis P."/>
            <person name="Soltis D."/>
            <person name="Chen Z.-H."/>
        </authorList>
    </citation>
    <scope>NUCLEOTIDE SEQUENCE</scope>
    <source>
        <strain evidence="2">Whitten #5841</strain>
        <tissue evidence="2">Leaf</tissue>
    </source>
</reference>
<evidence type="ECO:0000256" key="1">
    <source>
        <dbReference type="SAM" id="MobiDB-lite"/>
    </source>
</evidence>
<feature type="region of interest" description="Disordered" evidence="1">
    <location>
        <begin position="101"/>
        <end position="120"/>
    </location>
</feature>
<comment type="caution">
    <text evidence="2">The sequence shown here is derived from an EMBL/GenBank/DDBJ whole genome shotgun (WGS) entry which is preliminary data.</text>
</comment>
<dbReference type="AlphaFoldDB" id="A0A8T2QLA6"/>
<gene>
    <name evidence="2" type="ORF">KP509_34G047400</name>
</gene>
<dbReference type="EMBL" id="CM035439">
    <property type="protein sequence ID" value="KAH7284285.1"/>
    <property type="molecule type" value="Genomic_DNA"/>
</dbReference>
<protein>
    <submittedName>
        <fullName evidence="2">Uncharacterized protein</fullName>
    </submittedName>
</protein>